<sequence>MPTAGLATDLPDGWEWDYDGTRWFYTFKANGHVQYHFPSDGDEFPDFVGVVPAALEPEERLASHQQVKRATGAPPERKKKSKDGRGNRMTATTPRPVGIEWDGDVGAGSSDEEEEEEEEERAGARSRVVFEPENLMFLGPQTYAEVSPLNEEEEEAAKRTVVGDEGAVVNPGKEAPVTSGAEEWTKEGENGHVVAPKATTALIAPAEDEKPLGKKEEPVLTHETKPALESAKSLAPQQSACAADPIAEQNPALAREAAAPSPALPTTLPPPPPPPPPGSMNASAVELHVPAPPPFNPVGIIAEMPTGDTPRSHIELNPIPVEIMDASVLAPIETAPSLGVAELPGQSRAPAATVVKQTQQMQQPLSGVGITKLPPMQMKIKRKPTDPNASIPSPMSASSSALMSPSVVSHPSVTSSSPASLPAPVATQYKPWAPVSPLLRADTEPAAPRPAMMTAQQQQQRAMTAPPSPVANPQLSYAPTVLRPAGRQSRQSTSVSPERKEDRSGTNNGESGLAPAPAEKPAQDETVTGASPRNASAPGMPEGQMRPLGQEQPPASMAQRGEMTARSHLQLQGQGPPQRVSSQPNPTFQPVQMPPAQVQLQEHRRPVSMAPGQYPPVPIPQPYKQYHNQPSRIVQHLVSPWLAPG</sequence>
<keyword evidence="3" id="KW-1185">Reference proteome</keyword>
<evidence type="ECO:0000313" key="2">
    <source>
        <dbReference type="EMBL" id="OAA42863.1"/>
    </source>
</evidence>
<comment type="caution">
    <text evidence="2">The sequence shown here is derived from an EMBL/GenBank/DDBJ whole genome shotgun (WGS) entry which is preliminary data.</text>
</comment>
<proteinExistence type="predicted"/>
<feature type="compositionally biased region" description="Low complexity" evidence="1">
    <location>
        <begin position="247"/>
        <end position="266"/>
    </location>
</feature>
<organism evidence="2 3">
    <name type="scientific">Beauveria brongniartii RCEF 3172</name>
    <dbReference type="NCBI Taxonomy" id="1081107"/>
    <lineage>
        <taxon>Eukaryota</taxon>
        <taxon>Fungi</taxon>
        <taxon>Dikarya</taxon>
        <taxon>Ascomycota</taxon>
        <taxon>Pezizomycotina</taxon>
        <taxon>Sordariomycetes</taxon>
        <taxon>Hypocreomycetidae</taxon>
        <taxon>Hypocreales</taxon>
        <taxon>Cordycipitaceae</taxon>
        <taxon>Beauveria</taxon>
        <taxon>Beauveria brongniartii</taxon>
    </lineage>
</organism>
<feature type="region of interest" description="Disordered" evidence="1">
    <location>
        <begin position="382"/>
        <end position="421"/>
    </location>
</feature>
<feature type="compositionally biased region" description="Polar residues" evidence="1">
    <location>
        <begin position="567"/>
        <end position="590"/>
    </location>
</feature>
<feature type="region of interest" description="Disordered" evidence="1">
    <location>
        <begin position="445"/>
        <end position="625"/>
    </location>
</feature>
<feature type="region of interest" description="Disordered" evidence="1">
    <location>
        <begin position="58"/>
        <end position="128"/>
    </location>
</feature>
<dbReference type="OrthoDB" id="4870857at2759"/>
<feature type="compositionally biased region" description="Basic and acidic residues" evidence="1">
    <location>
        <begin position="207"/>
        <end position="226"/>
    </location>
</feature>
<evidence type="ECO:0008006" key="4">
    <source>
        <dbReference type="Google" id="ProtNLM"/>
    </source>
</evidence>
<feature type="compositionally biased region" description="Polar residues" evidence="1">
    <location>
        <begin position="525"/>
        <end position="534"/>
    </location>
</feature>
<evidence type="ECO:0000256" key="1">
    <source>
        <dbReference type="SAM" id="MobiDB-lite"/>
    </source>
</evidence>
<feature type="compositionally biased region" description="Pro residues" evidence="1">
    <location>
        <begin position="267"/>
        <end position="278"/>
    </location>
</feature>
<evidence type="ECO:0000313" key="3">
    <source>
        <dbReference type="Proteomes" id="UP000076863"/>
    </source>
</evidence>
<protein>
    <recommendedName>
        <fullName evidence="4">WW domain-containing protein</fullName>
    </recommendedName>
</protein>
<feature type="region of interest" description="Disordered" evidence="1">
    <location>
        <begin position="147"/>
        <end position="288"/>
    </location>
</feature>
<dbReference type="AlphaFoldDB" id="A0A162JJF0"/>
<feature type="compositionally biased region" description="Low complexity" evidence="1">
    <location>
        <begin position="445"/>
        <end position="465"/>
    </location>
</feature>
<dbReference type="Proteomes" id="UP000076863">
    <property type="component" value="Unassembled WGS sequence"/>
</dbReference>
<feature type="compositionally biased region" description="Acidic residues" evidence="1">
    <location>
        <begin position="110"/>
        <end position="120"/>
    </location>
</feature>
<reference evidence="2 3" key="1">
    <citation type="journal article" date="2016" name="Genome Biol. Evol.">
        <title>Divergent and convergent evolution of fungal pathogenicity.</title>
        <authorList>
            <person name="Shang Y."/>
            <person name="Xiao G."/>
            <person name="Zheng P."/>
            <person name="Cen K."/>
            <person name="Zhan S."/>
            <person name="Wang C."/>
        </authorList>
    </citation>
    <scope>NUCLEOTIDE SEQUENCE [LARGE SCALE GENOMIC DNA]</scope>
    <source>
        <strain evidence="2 3">RCEF 3172</strain>
    </source>
</reference>
<accession>A0A162JJF0</accession>
<name>A0A162JJF0_9HYPO</name>
<dbReference type="EMBL" id="AZHA01000013">
    <property type="protein sequence ID" value="OAA42863.1"/>
    <property type="molecule type" value="Genomic_DNA"/>
</dbReference>
<gene>
    <name evidence="2" type="ORF">BBO_04778</name>
</gene>
<feature type="compositionally biased region" description="Low complexity" evidence="1">
    <location>
        <begin position="389"/>
        <end position="421"/>
    </location>
</feature>